<accession>A0ABX3TDD7</accession>
<protein>
    <submittedName>
        <fullName evidence="3">DNA processing protein DprA</fullName>
    </submittedName>
</protein>
<sequence>MGPGDQDYATAVATVMAAQELLPAQPSDLTAILADPDEFAALLRPRWDPAPASELVRYLRENLDPGRIDWWHKVIDQVIQERIAVPILAGTPQYPARLARCWDAPPVLFATAPIPPGPAVAIVGSRDTVPELAASARKLAAEVAAAGVVVVSGLAAGIDAAAHRGALEAGGQTVAVMGTGIRHIYPPQNTDLADEIRRRGVLVSQFAPDAPRTRPTFLRRNHVIAGLADVSVVIDGQQRSGSRHEVEQAITYGRRVLMWAPALVGQRWARQLAAAGSAAFV</sequence>
<evidence type="ECO:0000256" key="1">
    <source>
        <dbReference type="ARBA" id="ARBA00006525"/>
    </source>
</evidence>
<dbReference type="PANTHER" id="PTHR43022">
    <property type="entry name" value="PROTEIN SMF"/>
    <property type="match status" value="1"/>
</dbReference>
<comment type="similarity">
    <text evidence="1">Belongs to the DprA/Smf family.</text>
</comment>
<evidence type="ECO:0000313" key="3">
    <source>
        <dbReference type="EMBL" id="ORB76807.1"/>
    </source>
</evidence>
<dbReference type="InterPro" id="IPR003488">
    <property type="entry name" value="DprA"/>
</dbReference>
<name>A0ABX3TDD7_9MYCO</name>
<dbReference type="Pfam" id="PF02481">
    <property type="entry name" value="DNA_processg_A"/>
    <property type="match status" value="1"/>
</dbReference>
<evidence type="ECO:0000259" key="2">
    <source>
        <dbReference type="Pfam" id="PF02481"/>
    </source>
</evidence>
<dbReference type="Gene3D" id="3.40.50.450">
    <property type="match status" value="1"/>
</dbReference>
<dbReference type="InterPro" id="IPR057666">
    <property type="entry name" value="DrpA_SLOG"/>
</dbReference>
<evidence type="ECO:0000313" key="4">
    <source>
        <dbReference type="Proteomes" id="UP000192847"/>
    </source>
</evidence>
<comment type="caution">
    <text evidence="3">The sequence shown here is derived from an EMBL/GenBank/DDBJ whole genome shotgun (WGS) entry which is preliminary data.</text>
</comment>
<keyword evidence="4" id="KW-1185">Reference proteome</keyword>
<organism evidence="3 4">
    <name type="scientific">Mycobacterium timonense</name>
    <dbReference type="NCBI Taxonomy" id="701043"/>
    <lineage>
        <taxon>Bacteria</taxon>
        <taxon>Bacillati</taxon>
        <taxon>Actinomycetota</taxon>
        <taxon>Actinomycetes</taxon>
        <taxon>Mycobacteriales</taxon>
        <taxon>Mycobacteriaceae</taxon>
        <taxon>Mycobacterium</taxon>
        <taxon>Mycobacterium avium complex (MAC)</taxon>
    </lineage>
</organism>
<feature type="domain" description="Smf/DprA SLOG" evidence="2">
    <location>
        <begin position="89"/>
        <end position="261"/>
    </location>
</feature>
<dbReference type="SUPFAM" id="SSF102405">
    <property type="entry name" value="MCP/YpsA-like"/>
    <property type="match status" value="1"/>
</dbReference>
<proteinExistence type="inferred from homology"/>
<feature type="non-terminal residue" evidence="3">
    <location>
        <position position="281"/>
    </location>
</feature>
<gene>
    <name evidence="3" type="ORF">BST46_28040</name>
</gene>
<dbReference type="Proteomes" id="UP000192847">
    <property type="component" value="Unassembled WGS sequence"/>
</dbReference>
<dbReference type="PANTHER" id="PTHR43022:SF1">
    <property type="entry name" value="PROTEIN SMF"/>
    <property type="match status" value="1"/>
</dbReference>
<dbReference type="EMBL" id="MVIL01000457">
    <property type="protein sequence ID" value="ORB76807.1"/>
    <property type="molecule type" value="Genomic_DNA"/>
</dbReference>
<reference evidence="3 4" key="1">
    <citation type="submission" date="2017-02" db="EMBL/GenBank/DDBJ databases">
        <title>The new phylogeny of genus Mycobacterium.</title>
        <authorList>
            <person name="Tortoli E."/>
            <person name="Trovato A."/>
            <person name="Cirillo D.M."/>
        </authorList>
    </citation>
    <scope>NUCLEOTIDE SEQUENCE [LARGE SCALE GENOMIC DNA]</scope>
    <source>
        <strain evidence="3 4">CCUG 56329</strain>
    </source>
</reference>